<organism evidence="1 2">
    <name type="scientific">Portunus trituberculatus</name>
    <name type="common">Swimming crab</name>
    <name type="synonym">Neptunus trituberculatus</name>
    <dbReference type="NCBI Taxonomy" id="210409"/>
    <lineage>
        <taxon>Eukaryota</taxon>
        <taxon>Metazoa</taxon>
        <taxon>Ecdysozoa</taxon>
        <taxon>Arthropoda</taxon>
        <taxon>Crustacea</taxon>
        <taxon>Multicrustacea</taxon>
        <taxon>Malacostraca</taxon>
        <taxon>Eumalacostraca</taxon>
        <taxon>Eucarida</taxon>
        <taxon>Decapoda</taxon>
        <taxon>Pleocyemata</taxon>
        <taxon>Brachyura</taxon>
        <taxon>Eubrachyura</taxon>
        <taxon>Portunoidea</taxon>
        <taxon>Portunidae</taxon>
        <taxon>Portuninae</taxon>
        <taxon>Portunus</taxon>
    </lineage>
</organism>
<accession>A0A5B7FRG9</accession>
<dbReference type="Proteomes" id="UP000324222">
    <property type="component" value="Unassembled WGS sequence"/>
</dbReference>
<reference evidence="1 2" key="1">
    <citation type="submission" date="2019-05" db="EMBL/GenBank/DDBJ databases">
        <title>Another draft genome of Portunus trituberculatus and its Hox gene families provides insights of decapod evolution.</title>
        <authorList>
            <person name="Jeong J.-H."/>
            <person name="Song I."/>
            <person name="Kim S."/>
            <person name="Choi T."/>
            <person name="Kim D."/>
            <person name="Ryu S."/>
            <person name="Kim W."/>
        </authorList>
    </citation>
    <scope>NUCLEOTIDE SEQUENCE [LARGE SCALE GENOMIC DNA]</scope>
    <source>
        <tissue evidence="1">Muscle</tissue>
    </source>
</reference>
<proteinExistence type="predicted"/>
<evidence type="ECO:0000313" key="2">
    <source>
        <dbReference type="Proteomes" id="UP000324222"/>
    </source>
</evidence>
<name>A0A5B7FRG9_PORTR</name>
<sequence>MASCNPRSLAKAASVQHCHDLQHARHIPHVTLTAPVIGSSGAPPRIPEEEDVVATFVSLAGLSRCLVSLTGLAGLAGLGTVWAAGGINSSHVGPSRNTSCRWGGGTAAFIPPQPPHTLPHNTVHPHTTSSCSSPIPPQPSTHAPLYATHTHTHCLFRQPTHTSFLFTFLLNIHPYFTIHIHS</sequence>
<evidence type="ECO:0000313" key="1">
    <source>
        <dbReference type="EMBL" id="MPC46964.1"/>
    </source>
</evidence>
<keyword evidence="2" id="KW-1185">Reference proteome</keyword>
<dbReference type="AlphaFoldDB" id="A0A5B7FRG9"/>
<comment type="caution">
    <text evidence="1">The sequence shown here is derived from an EMBL/GenBank/DDBJ whole genome shotgun (WGS) entry which is preliminary data.</text>
</comment>
<gene>
    <name evidence="1" type="ORF">E2C01_040696</name>
</gene>
<protein>
    <submittedName>
        <fullName evidence="1">Uncharacterized protein</fullName>
    </submittedName>
</protein>
<dbReference type="EMBL" id="VSRR010007471">
    <property type="protein sequence ID" value="MPC46964.1"/>
    <property type="molecule type" value="Genomic_DNA"/>
</dbReference>